<protein>
    <submittedName>
        <fullName evidence="1">Sulfotransferase</fullName>
    </submittedName>
</protein>
<dbReference type="InterPro" id="IPR027417">
    <property type="entry name" value="P-loop_NTPase"/>
</dbReference>
<keyword evidence="2" id="KW-1185">Reference proteome</keyword>
<dbReference type="EMBL" id="CP088147">
    <property type="protein sequence ID" value="UTU50989.1"/>
    <property type="molecule type" value="Genomic_DNA"/>
</dbReference>
<dbReference type="Gene3D" id="3.40.50.300">
    <property type="entry name" value="P-loop containing nucleotide triphosphate hydrolases"/>
    <property type="match status" value="1"/>
</dbReference>
<sequence length="215" mass="24295">MNFDFLFIVTYGRSGSTLLQGILNTIPSVLIRGENAGALHGLIKSWEAVKIAQDLFSAESDKSTSPWFGAADMDLDSYGQDLTASFIRNILKTPPDTRVTGFKEIRYHFAADELAFELKFMRRFFRRSAFLINTRDLEATIASSKRAGHDISEEDLIAVDQLLRDTVKSSASDVFHVHYDDYRNDPGRLRPLFDFLGAYFDEVALQNVLTTKHSN</sequence>
<proteinExistence type="predicted"/>
<organism evidence="1 2">
    <name type="scientific">Mesorhizobium ciceri</name>
    <dbReference type="NCBI Taxonomy" id="39645"/>
    <lineage>
        <taxon>Bacteria</taxon>
        <taxon>Pseudomonadati</taxon>
        <taxon>Pseudomonadota</taxon>
        <taxon>Alphaproteobacteria</taxon>
        <taxon>Hyphomicrobiales</taxon>
        <taxon>Phyllobacteriaceae</taxon>
        <taxon>Mesorhizobium</taxon>
    </lineage>
</organism>
<reference evidence="1 2" key="1">
    <citation type="journal article" date="2022" name="Microbiol. Resour. Announc.">
        <title>Complete Genome Sequence of Mesorhizobium ciceri Strain R30, a Rhizobium Used as a Commercial Inoculant for Chickpea in Argentina.</title>
        <authorList>
            <person name="Foresto E."/>
            <person name="Revale S."/>
            <person name="Primo E."/>
            <person name="Nievas F."/>
            <person name="Carezzano E."/>
            <person name="Puente M."/>
            <person name="Alzari P."/>
            <person name="Mart M."/>
            <person name="Ben-Assaya M."/>
            <person name="Mornico D."/>
            <person name="Santoro M."/>
            <person name="Mart F."/>
            <person name="Giordano W."/>
            <person name="Bogino P."/>
        </authorList>
    </citation>
    <scope>NUCLEOTIDE SEQUENCE [LARGE SCALE GENOMIC DNA]</scope>
    <source>
        <strain evidence="1 2">R30</strain>
    </source>
</reference>
<dbReference type="Pfam" id="PF13469">
    <property type="entry name" value="Sulfotransfer_3"/>
    <property type="match status" value="1"/>
</dbReference>
<gene>
    <name evidence="1" type="ORF">LRP29_26510</name>
</gene>
<dbReference type="AlphaFoldDB" id="A0AB38T8W9"/>
<evidence type="ECO:0000313" key="1">
    <source>
        <dbReference type="EMBL" id="UTU50989.1"/>
    </source>
</evidence>
<dbReference type="Proteomes" id="UP001060070">
    <property type="component" value="Chromosome"/>
</dbReference>
<name>A0AB38T8W9_9HYPH</name>
<accession>A0AB38T8W9</accession>
<dbReference type="RefSeq" id="WP_024503672.1">
    <property type="nucleotide sequence ID" value="NZ_CP088147.1"/>
</dbReference>
<evidence type="ECO:0000313" key="2">
    <source>
        <dbReference type="Proteomes" id="UP001060070"/>
    </source>
</evidence>
<dbReference type="SUPFAM" id="SSF52540">
    <property type="entry name" value="P-loop containing nucleoside triphosphate hydrolases"/>
    <property type="match status" value="1"/>
</dbReference>